<sequence length="206" mass="23936">MSFDRWEKDPFFPMAEEVQESADSQWKSSIVSRETNSVVNGIGFKPLSLHATSNTLSKTLNGLCLKVAALATRLYAHILSGNVFEPWAPIELLSQRKQERVIHKGNRHSRDQCYLTLIFQELGNISPHVWTPKSTMNLITYEDRFILYKIEHQRGNDIEQIPPHIDLAIYCWSRVELHELREIFYRTNVLCEPSQNPLTTWLNIAR</sequence>
<accession>A0A8K0MT54</accession>
<dbReference type="EMBL" id="VOIH02000001">
    <property type="protein sequence ID" value="KAF3457971.1"/>
    <property type="molecule type" value="Genomic_DNA"/>
</dbReference>
<gene>
    <name evidence="1" type="ORF">FNV43_RR02633</name>
</gene>
<organism evidence="1 2">
    <name type="scientific">Rhamnella rubrinervis</name>
    <dbReference type="NCBI Taxonomy" id="2594499"/>
    <lineage>
        <taxon>Eukaryota</taxon>
        <taxon>Viridiplantae</taxon>
        <taxon>Streptophyta</taxon>
        <taxon>Embryophyta</taxon>
        <taxon>Tracheophyta</taxon>
        <taxon>Spermatophyta</taxon>
        <taxon>Magnoliopsida</taxon>
        <taxon>eudicotyledons</taxon>
        <taxon>Gunneridae</taxon>
        <taxon>Pentapetalae</taxon>
        <taxon>rosids</taxon>
        <taxon>fabids</taxon>
        <taxon>Rosales</taxon>
        <taxon>Rhamnaceae</taxon>
        <taxon>rhamnoid group</taxon>
        <taxon>Rhamneae</taxon>
        <taxon>Rhamnella</taxon>
    </lineage>
</organism>
<evidence type="ECO:0000313" key="2">
    <source>
        <dbReference type="Proteomes" id="UP000796880"/>
    </source>
</evidence>
<dbReference type="AlphaFoldDB" id="A0A8K0MT54"/>
<comment type="caution">
    <text evidence="1">The sequence shown here is derived from an EMBL/GenBank/DDBJ whole genome shotgun (WGS) entry which is preliminary data.</text>
</comment>
<name>A0A8K0MT54_9ROSA</name>
<dbReference type="Proteomes" id="UP000796880">
    <property type="component" value="Unassembled WGS sequence"/>
</dbReference>
<dbReference type="OrthoDB" id="10265785at2759"/>
<proteinExistence type="predicted"/>
<evidence type="ECO:0000313" key="1">
    <source>
        <dbReference type="EMBL" id="KAF3457971.1"/>
    </source>
</evidence>
<keyword evidence="2" id="KW-1185">Reference proteome</keyword>
<protein>
    <submittedName>
        <fullName evidence="1">Uncharacterized protein</fullName>
    </submittedName>
</protein>
<reference evidence="1" key="1">
    <citation type="submission" date="2020-03" db="EMBL/GenBank/DDBJ databases">
        <title>A high-quality chromosome-level genome assembly of a woody plant with both climbing and erect habits, Rhamnella rubrinervis.</title>
        <authorList>
            <person name="Lu Z."/>
            <person name="Yang Y."/>
            <person name="Zhu X."/>
            <person name="Sun Y."/>
        </authorList>
    </citation>
    <scope>NUCLEOTIDE SEQUENCE</scope>
    <source>
        <strain evidence="1">BYM</strain>
        <tissue evidence="1">Leaf</tissue>
    </source>
</reference>